<accession>A0A1U7HCA2</accession>
<name>A0A1U7HCA2_9CYAN</name>
<comment type="caution">
    <text evidence="1">The sequence shown here is derived from an EMBL/GenBank/DDBJ whole genome shotgun (WGS) entry which is preliminary data.</text>
</comment>
<protein>
    <submittedName>
        <fullName evidence="1">Uncharacterized protein</fullName>
    </submittedName>
</protein>
<dbReference type="EMBL" id="MRCB01000022">
    <property type="protein sequence ID" value="OKH21232.1"/>
    <property type="molecule type" value="Genomic_DNA"/>
</dbReference>
<dbReference type="Proteomes" id="UP000186868">
    <property type="component" value="Unassembled WGS sequence"/>
</dbReference>
<sequence>MMLAMQQMMWDWIIFCRLAWNVKSKTKAIDRSVARESRSPTTRYLYMTLEQMQEVLNEMLSVQQELQNSQLKFTESLTYPVAHQEKKIAIASVICANLIRL</sequence>
<dbReference type="AlphaFoldDB" id="A0A1U7HCA2"/>
<proteinExistence type="predicted"/>
<organism evidence="1 2">
    <name type="scientific">Hydrococcus rivularis NIES-593</name>
    <dbReference type="NCBI Taxonomy" id="1921803"/>
    <lineage>
        <taxon>Bacteria</taxon>
        <taxon>Bacillati</taxon>
        <taxon>Cyanobacteriota</taxon>
        <taxon>Cyanophyceae</taxon>
        <taxon>Pleurocapsales</taxon>
        <taxon>Hydrococcaceae</taxon>
        <taxon>Hydrococcus</taxon>
    </lineage>
</organism>
<gene>
    <name evidence="1" type="ORF">NIES593_16590</name>
</gene>
<dbReference type="RefSeq" id="WP_073600647.1">
    <property type="nucleotide sequence ID" value="NZ_MRCB01000022.1"/>
</dbReference>
<keyword evidence="2" id="KW-1185">Reference proteome</keyword>
<reference evidence="1 2" key="1">
    <citation type="submission" date="2016-11" db="EMBL/GenBank/DDBJ databases">
        <title>Draft Genome Sequences of Nine Cyanobacterial Strains from Diverse Habitats.</title>
        <authorList>
            <person name="Zhu T."/>
            <person name="Hou S."/>
            <person name="Lu X."/>
            <person name="Hess W.R."/>
        </authorList>
    </citation>
    <scope>NUCLEOTIDE SEQUENCE [LARGE SCALE GENOMIC DNA]</scope>
    <source>
        <strain evidence="1 2">NIES-593</strain>
    </source>
</reference>
<evidence type="ECO:0000313" key="2">
    <source>
        <dbReference type="Proteomes" id="UP000186868"/>
    </source>
</evidence>
<evidence type="ECO:0000313" key="1">
    <source>
        <dbReference type="EMBL" id="OKH21232.1"/>
    </source>
</evidence>